<dbReference type="AlphaFoldDB" id="A0A839S519"/>
<reference evidence="1 2" key="1">
    <citation type="submission" date="2020-08" db="EMBL/GenBank/DDBJ databases">
        <title>Genomic Encyclopedia of Type Strains, Phase III (KMG-III): the genomes of soil and plant-associated and newly described type strains.</title>
        <authorList>
            <person name="Whitman W."/>
        </authorList>
    </citation>
    <scope>NUCLEOTIDE SEQUENCE [LARGE SCALE GENOMIC DNA]</scope>
    <source>
        <strain evidence="1 2">CECT 8577</strain>
    </source>
</reference>
<evidence type="ECO:0000313" key="2">
    <source>
        <dbReference type="Proteomes" id="UP000550714"/>
    </source>
</evidence>
<accession>A0A839S519</accession>
<evidence type="ECO:0000313" key="1">
    <source>
        <dbReference type="EMBL" id="MBB3052482.1"/>
    </source>
</evidence>
<organism evidence="1 2">
    <name type="scientific">Prauserella isguenensis</name>
    <dbReference type="NCBI Taxonomy" id="1470180"/>
    <lineage>
        <taxon>Bacteria</taxon>
        <taxon>Bacillati</taxon>
        <taxon>Actinomycetota</taxon>
        <taxon>Actinomycetes</taxon>
        <taxon>Pseudonocardiales</taxon>
        <taxon>Pseudonocardiaceae</taxon>
        <taxon>Prauserella</taxon>
    </lineage>
</organism>
<name>A0A839S519_9PSEU</name>
<keyword evidence="2" id="KW-1185">Reference proteome</keyword>
<gene>
    <name evidence="1" type="ORF">FHS23_003516</name>
</gene>
<proteinExistence type="predicted"/>
<comment type="caution">
    <text evidence="1">The sequence shown here is derived from an EMBL/GenBank/DDBJ whole genome shotgun (WGS) entry which is preliminary data.</text>
</comment>
<dbReference type="Proteomes" id="UP000550714">
    <property type="component" value="Unassembled WGS sequence"/>
</dbReference>
<protein>
    <submittedName>
        <fullName evidence="1">Uncharacterized protein</fullName>
    </submittedName>
</protein>
<dbReference type="EMBL" id="JACHWU010000004">
    <property type="protein sequence ID" value="MBB3052482.1"/>
    <property type="molecule type" value="Genomic_DNA"/>
</dbReference>
<sequence>MNDHREACGASFAKADRVRVSRRTRQEVAA</sequence>